<dbReference type="PROSITE" id="PS51186">
    <property type="entry name" value="GNAT"/>
    <property type="match status" value="1"/>
</dbReference>
<gene>
    <name evidence="2" type="ORF">ColLi_07760</name>
</gene>
<accession>A0AA37GQ79</accession>
<proteinExistence type="predicted"/>
<evidence type="ECO:0000259" key="1">
    <source>
        <dbReference type="PROSITE" id="PS51186"/>
    </source>
</evidence>
<dbReference type="Proteomes" id="UP001055172">
    <property type="component" value="Unassembled WGS sequence"/>
</dbReference>
<evidence type="ECO:0000313" key="2">
    <source>
        <dbReference type="EMBL" id="GJC84922.1"/>
    </source>
</evidence>
<dbReference type="InterPro" id="IPR000182">
    <property type="entry name" value="GNAT_dom"/>
</dbReference>
<feature type="domain" description="N-acetyltransferase" evidence="1">
    <location>
        <begin position="56"/>
        <end position="232"/>
    </location>
</feature>
<comment type="caution">
    <text evidence="2">The sequence shown here is derived from an EMBL/GenBank/DDBJ whole genome shotgun (WGS) entry which is preliminary data.</text>
</comment>
<protein>
    <recommendedName>
        <fullName evidence="1">N-acetyltransferase domain-containing protein</fullName>
    </recommendedName>
</protein>
<dbReference type="InterPro" id="IPR016181">
    <property type="entry name" value="Acyl_CoA_acyltransferase"/>
</dbReference>
<dbReference type="EMBL" id="BPPX01000016">
    <property type="protein sequence ID" value="GJC84922.1"/>
    <property type="molecule type" value="Genomic_DNA"/>
</dbReference>
<organism evidence="2 3">
    <name type="scientific">Colletotrichum liriopes</name>
    <dbReference type="NCBI Taxonomy" id="708192"/>
    <lineage>
        <taxon>Eukaryota</taxon>
        <taxon>Fungi</taxon>
        <taxon>Dikarya</taxon>
        <taxon>Ascomycota</taxon>
        <taxon>Pezizomycotina</taxon>
        <taxon>Sordariomycetes</taxon>
        <taxon>Hypocreomycetidae</taxon>
        <taxon>Glomerellales</taxon>
        <taxon>Glomerellaceae</taxon>
        <taxon>Colletotrichum</taxon>
        <taxon>Colletotrichum spaethianum species complex</taxon>
    </lineage>
</organism>
<dbReference type="AlphaFoldDB" id="A0AA37GQ79"/>
<dbReference type="GO" id="GO:0016747">
    <property type="term" value="F:acyltransferase activity, transferring groups other than amino-acyl groups"/>
    <property type="evidence" value="ECO:0007669"/>
    <property type="project" value="InterPro"/>
</dbReference>
<keyword evidence="3" id="KW-1185">Reference proteome</keyword>
<reference evidence="2 3" key="1">
    <citation type="submission" date="2021-07" db="EMBL/GenBank/DDBJ databases">
        <title>Genome data of Colletotrichum spaethianum.</title>
        <authorList>
            <person name="Utami Y.D."/>
            <person name="Hiruma K."/>
        </authorList>
    </citation>
    <scope>NUCLEOTIDE SEQUENCE [LARGE SCALE GENOMIC DNA]</scope>
    <source>
        <strain evidence="2 3">MAFF 242679</strain>
    </source>
</reference>
<sequence length="245" mass="27469">MNKMRLREGGTLPHDDTFIVEAFDSTISYLEEIGSGQMWGPQPFSEKEGFVEETAEDVRTSEKYRNTGEGDALRVFLAEVVVEPSAMPLSNSATQPPGPRYWAADDGTRMISVGAVFVRENWLPEHVKSQFHVNAIRTELEGNEGFVYLDVLVTDFRTGHQRKGAGEALVRKAKDYGLEKGMKALYVDAWAGNGRRLVEFYEKQGFSFVSDFEMKRANGTTWQGTLLRAGLEGLKRDIDSKGNEE</sequence>
<name>A0AA37GQ79_9PEZI</name>
<dbReference type="Pfam" id="PF00583">
    <property type="entry name" value="Acetyltransf_1"/>
    <property type="match status" value="1"/>
</dbReference>
<evidence type="ECO:0000313" key="3">
    <source>
        <dbReference type="Proteomes" id="UP001055172"/>
    </source>
</evidence>
<dbReference type="Gene3D" id="3.40.630.30">
    <property type="match status" value="1"/>
</dbReference>
<dbReference type="SUPFAM" id="SSF55729">
    <property type="entry name" value="Acyl-CoA N-acyltransferases (Nat)"/>
    <property type="match status" value="1"/>
</dbReference>